<comment type="caution">
    <text evidence="1">The sequence shown here is derived from an EMBL/GenBank/DDBJ whole genome shotgun (WGS) entry which is preliminary data.</text>
</comment>
<evidence type="ECO:0000313" key="1">
    <source>
        <dbReference type="EMBL" id="KAJ6637264.1"/>
    </source>
</evidence>
<dbReference type="Proteomes" id="UP001151699">
    <property type="component" value="Chromosome X"/>
</dbReference>
<gene>
    <name evidence="1" type="ORF">Bhyg_09994</name>
</gene>
<protein>
    <submittedName>
        <fullName evidence="1">Uncharacterized protein</fullName>
    </submittedName>
</protein>
<sequence>MVKTNSEQSTWIRINWSINTSDWVGSAKKRVALSAPL</sequence>
<name>A0A9Q0MU96_9DIPT</name>
<keyword evidence="2" id="KW-1185">Reference proteome</keyword>
<accession>A0A9Q0MU96</accession>
<reference evidence="1" key="1">
    <citation type="submission" date="2022-07" db="EMBL/GenBank/DDBJ databases">
        <authorList>
            <person name="Trinca V."/>
            <person name="Uliana J.V.C."/>
            <person name="Torres T.T."/>
            <person name="Ward R.J."/>
            <person name="Monesi N."/>
        </authorList>
    </citation>
    <scope>NUCLEOTIDE SEQUENCE</scope>
    <source>
        <strain evidence="1">HSMRA1968</strain>
        <tissue evidence="1">Whole embryos</tissue>
    </source>
</reference>
<evidence type="ECO:0000313" key="2">
    <source>
        <dbReference type="Proteomes" id="UP001151699"/>
    </source>
</evidence>
<proteinExistence type="predicted"/>
<dbReference type="EMBL" id="WJQU01000003">
    <property type="protein sequence ID" value="KAJ6637264.1"/>
    <property type="molecule type" value="Genomic_DNA"/>
</dbReference>
<dbReference type="AlphaFoldDB" id="A0A9Q0MU96"/>
<organism evidence="1 2">
    <name type="scientific">Pseudolycoriella hygida</name>
    <dbReference type="NCBI Taxonomy" id="35572"/>
    <lineage>
        <taxon>Eukaryota</taxon>
        <taxon>Metazoa</taxon>
        <taxon>Ecdysozoa</taxon>
        <taxon>Arthropoda</taxon>
        <taxon>Hexapoda</taxon>
        <taxon>Insecta</taxon>
        <taxon>Pterygota</taxon>
        <taxon>Neoptera</taxon>
        <taxon>Endopterygota</taxon>
        <taxon>Diptera</taxon>
        <taxon>Nematocera</taxon>
        <taxon>Sciaroidea</taxon>
        <taxon>Sciaridae</taxon>
        <taxon>Pseudolycoriella</taxon>
    </lineage>
</organism>